<organism evidence="1 2">
    <name type="scientific">Trachymyrmex septentrionalis</name>
    <dbReference type="NCBI Taxonomy" id="34720"/>
    <lineage>
        <taxon>Eukaryota</taxon>
        <taxon>Metazoa</taxon>
        <taxon>Ecdysozoa</taxon>
        <taxon>Arthropoda</taxon>
        <taxon>Hexapoda</taxon>
        <taxon>Insecta</taxon>
        <taxon>Pterygota</taxon>
        <taxon>Neoptera</taxon>
        <taxon>Endopterygota</taxon>
        <taxon>Hymenoptera</taxon>
        <taxon>Apocrita</taxon>
        <taxon>Aculeata</taxon>
        <taxon>Formicoidea</taxon>
        <taxon>Formicidae</taxon>
        <taxon>Myrmicinae</taxon>
        <taxon>Trachymyrmex</taxon>
    </lineage>
</organism>
<evidence type="ECO:0000313" key="1">
    <source>
        <dbReference type="EMBL" id="KYN40545.1"/>
    </source>
</evidence>
<evidence type="ECO:0000313" key="2">
    <source>
        <dbReference type="Proteomes" id="UP000078541"/>
    </source>
</evidence>
<gene>
    <name evidence="1" type="ORF">ALC56_04854</name>
</gene>
<accession>A0A195FIQ5</accession>
<reference evidence="1 2" key="1">
    <citation type="submission" date="2016-03" db="EMBL/GenBank/DDBJ databases">
        <title>Trachymyrmex septentrionalis WGS genome.</title>
        <authorList>
            <person name="Nygaard S."/>
            <person name="Hu H."/>
            <person name="Boomsma J."/>
            <person name="Zhang G."/>
        </authorList>
    </citation>
    <scope>NUCLEOTIDE SEQUENCE [LARGE SCALE GENOMIC DNA]</scope>
    <source>
        <strain evidence="1">Tsep2-gDNA-1</strain>
        <tissue evidence="1">Whole body</tissue>
    </source>
</reference>
<proteinExistence type="predicted"/>
<dbReference type="EMBL" id="KQ981522">
    <property type="protein sequence ID" value="KYN40545.1"/>
    <property type="molecule type" value="Genomic_DNA"/>
</dbReference>
<keyword evidence="2" id="KW-1185">Reference proteome</keyword>
<sequence length="91" mass="10553">MNVSAANLDYAKANRRVAGRAQRVRRGQDLSDRQQPIALTADSDAGRFLQARTNMFRQHVTPWMRMRTCNVLRNTYACDERNCQIVFVIEH</sequence>
<dbReference type="Proteomes" id="UP000078541">
    <property type="component" value="Unassembled WGS sequence"/>
</dbReference>
<name>A0A195FIQ5_9HYME</name>
<protein>
    <submittedName>
        <fullName evidence="1">Uncharacterized protein</fullName>
    </submittedName>
</protein>
<dbReference type="AlphaFoldDB" id="A0A195FIQ5"/>